<dbReference type="Proteomes" id="UP000198723">
    <property type="component" value="Unassembled WGS sequence"/>
</dbReference>
<dbReference type="AlphaFoldDB" id="A0A1C3YD01"/>
<accession>A0A1C3YD01</accession>
<evidence type="ECO:0000313" key="1">
    <source>
        <dbReference type="EMBL" id="SCB62249.1"/>
    </source>
</evidence>
<dbReference type="EMBL" id="FMAJ01000039">
    <property type="protein sequence ID" value="SCB62249.1"/>
    <property type="molecule type" value="Genomic_DNA"/>
</dbReference>
<protein>
    <recommendedName>
        <fullName evidence="3">BON domain-containing protein</fullName>
    </recommendedName>
</protein>
<sequence length="55" mass="6025">MLGPVALLEGYITKPADREKAIALAAMIVGSENVQDRLLSHFPTQQPYPKMDQNG</sequence>
<reference evidence="1 2" key="1">
    <citation type="submission" date="2016-08" db="EMBL/GenBank/DDBJ databases">
        <authorList>
            <person name="Seilhamer J.J."/>
        </authorList>
    </citation>
    <scope>NUCLEOTIDE SEQUENCE [LARGE SCALE GENOMIC DNA]</scope>
    <source>
        <strain evidence="1 2">HBR26</strain>
    </source>
</reference>
<name>A0A1C3YD01_9HYPH</name>
<proteinExistence type="predicted"/>
<gene>
    <name evidence="1" type="ORF">GA0061105_13913</name>
</gene>
<evidence type="ECO:0008006" key="3">
    <source>
        <dbReference type="Google" id="ProtNLM"/>
    </source>
</evidence>
<evidence type="ECO:0000313" key="2">
    <source>
        <dbReference type="Proteomes" id="UP000198723"/>
    </source>
</evidence>
<dbReference type="STRING" id="1138170.GA0061105_13913"/>
<organism evidence="1 2">
    <name type="scientific">Rhizobium aethiopicum</name>
    <dbReference type="NCBI Taxonomy" id="1138170"/>
    <lineage>
        <taxon>Bacteria</taxon>
        <taxon>Pseudomonadati</taxon>
        <taxon>Pseudomonadota</taxon>
        <taxon>Alphaproteobacteria</taxon>
        <taxon>Hyphomicrobiales</taxon>
        <taxon>Rhizobiaceae</taxon>
        <taxon>Rhizobium/Agrobacterium group</taxon>
        <taxon>Rhizobium</taxon>
    </lineage>
</organism>